<comment type="caution">
    <text evidence="2">The sequence shown here is derived from an EMBL/GenBank/DDBJ whole genome shotgun (WGS) entry which is preliminary data.</text>
</comment>
<keyword evidence="1" id="KW-0812">Transmembrane</keyword>
<organism evidence="2 3">
    <name type="scientific">Mesonia maritima</name>
    <dbReference type="NCBI Taxonomy" id="1793873"/>
    <lineage>
        <taxon>Bacteria</taxon>
        <taxon>Pseudomonadati</taxon>
        <taxon>Bacteroidota</taxon>
        <taxon>Flavobacteriia</taxon>
        <taxon>Flavobacteriales</taxon>
        <taxon>Flavobacteriaceae</taxon>
        <taxon>Mesonia</taxon>
    </lineage>
</organism>
<feature type="transmembrane region" description="Helical" evidence="1">
    <location>
        <begin position="108"/>
        <end position="127"/>
    </location>
</feature>
<evidence type="ECO:0000256" key="1">
    <source>
        <dbReference type="SAM" id="Phobius"/>
    </source>
</evidence>
<evidence type="ECO:0000313" key="2">
    <source>
        <dbReference type="EMBL" id="MDR6301136.1"/>
    </source>
</evidence>
<dbReference type="RefSeq" id="WP_309728213.1">
    <property type="nucleotide sequence ID" value="NZ_JAVDQA010000004.1"/>
</dbReference>
<accession>A0ABU1K6A1</accession>
<keyword evidence="1" id="KW-1133">Transmembrane helix</keyword>
<name>A0ABU1K6A1_9FLAO</name>
<proteinExistence type="predicted"/>
<evidence type="ECO:0000313" key="3">
    <source>
        <dbReference type="Proteomes" id="UP001257659"/>
    </source>
</evidence>
<sequence>MKTNYLLPNAFKKIGWVLFSVGIISGLYSIFVNESPALFDAKVFAFLVDKFTLTIGSKNTEFFTIYENNIFDELICILLIVGGIFVAFSKQRIEDEFISKIRVESLIWATYCNYIILLLAILFVYGVSFFSIMIFNMFTVLMFFIIRFNWAYFKLKKTANNEE</sequence>
<gene>
    <name evidence="2" type="ORF">GGR31_001783</name>
</gene>
<feature type="transmembrane region" description="Helical" evidence="1">
    <location>
        <begin position="133"/>
        <end position="153"/>
    </location>
</feature>
<reference evidence="2 3" key="1">
    <citation type="submission" date="2023-07" db="EMBL/GenBank/DDBJ databases">
        <title>Genomic Encyclopedia of Type Strains, Phase IV (KMG-IV): sequencing the most valuable type-strain genomes for metagenomic binning, comparative biology and taxonomic classification.</title>
        <authorList>
            <person name="Goeker M."/>
        </authorList>
    </citation>
    <scope>NUCLEOTIDE SEQUENCE [LARGE SCALE GENOMIC DNA]</scope>
    <source>
        <strain evidence="2 3">DSM 102814</strain>
    </source>
</reference>
<feature type="transmembrane region" description="Helical" evidence="1">
    <location>
        <begin position="14"/>
        <end position="31"/>
    </location>
</feature>
<keyword evidence="1" id="KW-0472">Membrane</keyword>
<dbReference type="Proteomes" id="UP001257659">
    <property type="component" value="Unassembled WGS sequence"/>
</dbReference>
<feature type="transmembrane region" description="Helical" evidence="1">
    <location>
        <begin position="70"/>
        <end position="88"/>
    </location>
</feature>
<protein>
    <submittedName>
        <fullName evidence="2">Uncharacterized protein YacL</fullName>
    </submittedName>
</protein>
<keyword evidence="3" id="KW-1185">Reference proteome</keyword>
<dbReference type="EMBL" id="JAVDQA010000004">
    <property type="protein sequence ID" value="MDR6301136.1"/>
    <property type="molecule type" value="Genomic_DNA"/>
</dbReference>